<keyword evidence="4 5" id="KW-0949">S-adenosyl-L-methionine</keyword>
<dbReference type="SUPFAM" id="SSF53335">
    <property type="entry name" value="S-adenosyl-L-methionine-dependent methyltransferases"/>
    <property type="match status" value="1"/>
</dbReference>
<dbReference type="InterPro" id="IPR022642">
    <property type="entry name" value="CheR_C"/>
</dbReference>
<evidence type="ECO:0000313" key="8">
    <source>
        <dbReference type="EMBL" id="KLN60045.1"/>
    </source>
</evidence>
<evidence type="ECO:0000256" key="1">
    <source>
        <dbReference type="ARBA" id="ARBA00001541"/>
    </source>
</evidence>
<dbReference type="AlphaFoldDB" id="A0A0H2MTN5"/>
<evidence type="ECO:0000256" key="4">
    <source>
        <dbReference type="ARBA" id="ARBA00022691"/>
    </source>
</evidence>
<evidence type="ECO:0000256" key="5">
    <source>
        <dbReference type="PIRNR" id="PIRNR000410"/>
    </source>
</evidence>
<dbReference type="Proteomes" id="UP000035444">
    <property type="component" value="Unassembled WGS sequence"/>
</dbReference>
<keyword evidence="9" id="KW-1185">Reference proteome</keyword>
<feature type="binding site" evidence="6">
    <location>
        <position position="129"/>
    </location>
    <ligand>
        <name>S-adenosyl-L-methionine</name>
        <dbReference type="ChEBI" id="CHEBI:59789"/>
    </ligand>
</feature>
<dbReference type="PROSITE" id="PS50123">
    <property type="entry name" value="CHER"/>
    <property type="match status" value="1"/>
</dbReference>
<dbReference type="InterPro" id="IPR029063">
    <property type="entry name" value="SAM-dependent_MTases_sf"/>
</dbReference>
<dbReference type="Gene3D" id="3.40.50.150">
    <property type="entry name" value="Vaccinia Virus protein VP39"/>
    <property type="match status" value="1"/>
</dbReference>
<dbReference type="PRINTS" id="PR00996">
    <property type="entry name" value="CHERMTFRASE"/>
</dbReference>
<dbReference type="GO" id="GO:0008983">
    <property type="term" value="F:protein-glutamate O-methyltransferase activity"/>
    <property type="evidence" value="ECO:0007669"/>
    <property type="project" value="UniProtKB-EC"/>
</dbReference>
<evidence type="ECO:0000313" key="9">
    <source>
        <dbReference type="Proteomes" id="UP000035444"/>
    </source>
</evidence>
<dbReference type="PANTHER" id="PTHR24422">
    <property type="entry name" value="CHEMOTAXIS PROTEIN METHYLTRANSFERASE"/>
    <property type="match status" value="1"/>
</dbReference>
<dbReference type="InterPro" id="IPR026024">
    <property type="entry name" value="Chemotaxis_MeTrfase_CheR"/>
</dbReference>
<dbReference type="PANTHER" id="PTHR24422:SF19">
    <property type="entry name" value="CHEMOTAXIS PROTEIN METHYLTRANSFERASE"/>
    <property type="match status" value="1"/>
</dbReference>
<feature type="binding site" evidence="6">
    <location>
        <position position="85"/>
    </location>
    <ligand>
        <name>S-adenosyl-L-methionine</name>
        <dbReference type="ChEBI" id="CHEBI:59789"/>
    </ligand>
</feature>
<feature type="domain" description="CheR-type methyltransferase" evidence="7">
    <location>
        <begin position="6"/>
        <end position="284"/>
    </location>
</feature>
<dbReference type="EMBL" id="LAQL01000009">
    <property type="protein sequence ID" value="KLN60045.1"/>
    <property type="molecule type" value="Genomic_DNA"/>
</dbReference>
<dbReference type="Pfam" id="PF01739">
    <property type="entry name" value="CheR"/>
    <property type="match status" value="1"/>
</dbReference>
<evidence type="ECO:0000256" key="3">
    <source>
        <dbReference type="ARBA" id="ARBA00022679"/>
    </source>
</evidence>
<dbReference type="InterPro" id="IPR036804">
    <property type="entry name" value="CheR_N_sf"/>
</dbReference>
<organism evidence="8 9">
    <name type="scientific">Kiloniella spongiae</name>
    <dbReference type="NCBI Taxonomy" id="1489064"/>
    <lineage>
        <taxon>Bacteria</taxon>
        <taxon>Pseudomonadati</taxon>
        <taxon>Pseudomonadota</taxon>
        <taxon>Alphaproteobacteria</taxon>
        <taxon>Rhodospirillales</taxon>
        <taxon>Kiloniellaceae</taxon>
        <taxon>Kiloniella</taxon>
    </lineage>
</organism>
<evidence type="ECO:0000256" key="2">
    <source>
        <dbReference type="ARBA" id="ARBA00022603"/>
    </source>
</evidence>
<feature type="binding site" evidence="6">
    <location>
        <position position="83"/>
    </location>
    <ligand>
        <name>S-adenosyl-L-methionine</name>
        <dbReference type="ChEBI" id="CHEBI:59789"/>
    </ligand>
</feature>
<protein>
    <recommendedName>
        <fullName evidence="5">Chemotaxis protein methyltransferase</fullName>
        <ecNumber evidence="5">2.1.1.80</ecNumber>
    </recommendedName>
</protein>
<reference evidence="8 9" key="1">
    <citation type="submission" date="2015-03" db="EMBL/GenBank/DDBJ databases">
        <title>Genome Sequence of Kiloniella spongiae MEBiC09566, isolated from a marine sponge.</title>
        <authorList>
            <person name="Shao Z."/>
            <person name="Wang L."/>
            <person name="Li X."/>
        </authorList>
    </citation>
    <scope>NUCLEOTIDE SEQUENCE [LARGE SCALE GENOMIC DNA]</scope>
    <source>
        <strain evidence="8 9">MEBiC09566</strain>
    </source>
</reference>
<comment type="catalytic activity">
    <reaction evidence="1 5">
        <text>L-glutamyl-[protein] + S-adenosyl-L-methionine = [protein]-L-glutamate 5-O-methyl ester + S-adenosyl-L-homocysteine</text>
        <dbReference type="Rhea" id="RHEA:24452"/>
        <dbReference type="Rhea" id="RHEA-COMP:10208"/>
        <dbReference type="Rhea" id="RHEA-COMP:10311"/>
        <dbReference type="ChEBI" id="CHEBI:29973"/>
        <dbReference type="ChEBI" id="CHEBI:57856"/>
        <dbReference type="ChEBI" id="CHEBI:59789"/>
        <dbReference type="ChEBI" id="CHEBI:82795"/>
        <dbReference type="EC" id="2.1.1.80"/>
    </reaction>
</comment>
<sequence length="284" mass="33102">MEAADTNEREFPFSDQEFKTLTQMVYDRTGIVLKDNKKNMVYGRLARRLRKLKMYSFKEYLTYLDSPDGANETGMLINAITTNLTKFFRESHHFKHLFTACEKIIQAQTNRGEDRRLRLWSAGCSSGEEPYSIAIVMNELLKRTPSIDIKILATDLDTGMLQTGMSGIYSKKSVENMPDKFRTKYTQEISESQVQMSSELRSLITFKQLNLLEKWLMKGPFDVIFCRNVMIYFDQPTKISLGKRYAELLRTDSWLYIGHSESLPEETNLKLIGKTIYQRQDRRG</sequence>
<keyword evidence="2 5" id="KW-0489">Methyltransferase</keyword>
<feature type="binding site" evidence="6">
    <location>
        <position position="155"/>
    </location>
    <ligand>
        <name>S-adenosyl-L-methionine</name>
        <dbReference type="ChEBI" id="CHEBI:59789"/>
    </ligand>
</feature>
<dbReference type="EC" id="2.1.1.80" evidence="5"/>
<dbReference type="InterPro" id="IPR000780">
    <property type="entry name" value="CheR_MeTrfase"/>
</dbReference>
<dbReference type="Gene3D" id="1.10.155.10">
    <property type="entry name" value="Chemotaxis receptor methyltransferase CheR, N-terminal domain"/>
    <property type="match status" value="1"/>
</dbReference>
<dbReference type="SUPFAM" id="SSF47757">
    <property type="entry name" value="Chemotaxis receptor methyltransferase CheR, N-terminal domain"/>
    <property type="match status" value="1"/>
</dbReference>
<dbReference type="InterPro" id="IPR050903">
    <property type="entry name" value="Bact_Chemotaxis_MeTrfase"/>
</dbReference>
<comment type="caution">
    <text evidence="8">The sequence shown here is derived from an EMBL/GenBank/DDBJ whole genome shotgun (WGS) entry which is preliminary data.</text>
</comment>
<dbReference type="SMART" id="SM00138">
    <property type="entry name" value="MeTrc"/>
    <property type="match status" value="1"/>
</dbReference>
<feature type="binding site" evidence="6">
    <location>
        <begin position="210"/>
        <end position="211"/>
    </location>
    <ligand>
        <name>S-adenosyl-L-methionine</name>
        <dbReference type="ChEBI" id="CHEBI:59789"/>
    </ligand>
</feature>
<dbReference type="Pfam" id="PF03705">
    <property type="entry name" value="CheR_N"/>
    <property type="match status" value="1"/>
</dbReference>
<feature type="binding site" evidence="6">
    <location>
        <begin position="227"/>
        <end position="228"/>
    </location>
    <ligand>
        <name>S-adenosyl-L-methionine</name>
        <dbReference type="ChEBI" id="CHEBI:59789"/>
    </ligand>
</feature>
<comment type="function">
    <text evidence="5">Methylation of the membrane-bound methyl-accepting chemotaxis proteins (MCP) to form gamma-glutamyl methyl ester residues in MCP.</text>
</comment>
<dbReference type="InterPro" id="IPR022641">
    <property type="entry name" value="CheR_N"/>
</dbReference>
<dbReference type="PIRSF" id="PIRSF000410">
    <property type="entry name" value="CheR"/>
    <property type="match status" value="1"/>
</dbReference>
<accession>A0A0H2MTN5</accession>
<keyword evidence="3 5" id="KW-0808">Transferase</keyword>
<evidence type="ECO:0000256" key="6">
    <source>
        <dbReference type="PIRSR" id="PIRSR000410-1"/>
    </source>
</evidence>
<dbReference type="PATRIC" id="fig|1489064.4.peg.4241"/>
<evidence type="ECO:0000259" key="7">
    <source>
        <dbReference type="PROSITE" id="PS50123"/>
    </source>
</evidence>
<name>A0A0H2MTN5_9PROT</name>
<feature type="binding site" evidence="6">
    <location>
        <position position="89"/>
    </location>
    <ligand>
        <name>S-adenosyl-L-methionine</name>
        <dbReference type="ChEBI" id="CHEBI:59789"/>
    </ligand>
</feature>
<proteinExistence type="predicted"/>
<dbReference type="STRING" id="1489064.WH96_14480"/>
<gene>
    <name evidence="8" type="ORF">WH96_14480</name>
</gene>
<dbReference type="GO" id="GO:0032259">
    <property type="term" value="P:methylation"/>
    <property type="evidence" value="ECO:0007669"/>
    <property type="project" value="UniProtKB-KW"/>
</dbReference>